<dbReference type="PROSITE" id="PS00198">
    <property type="entry name" value="4FE4S_FER_1"/>
    <property type="match status" value="1"/>
</dbReference>
<keyword evidence="1" id="KW-0004">4Fe-4S</keyword>
<dbReference type="GO" id="GO:0051539">
    <property type="term" value="F:4 iron, 4 sulfur cluster binding"/>
    <property type="evidence" value="ECO:0007669"/>
    <property type="project" value="UniProtKB-KW"/>
</dbReference>
<organism evidence="10">
    <name type="scientific">Eubacterium limosum</name>
    <dbReference type="NCBI Taxonomy" id="1736"/>
    <lineage>
        <taxon>Bacteria</taxon>
        <taxon>Bacillati</taxon>
        <taxon>Bacillota</taxon>
        <taxon>Clostridia</taxon>
        <taxon>Eubacteriales</taxon>
        <taxon>Eubacteriaceae</taxon>
        <taxon>Eubacterium</taxon>
    </lineage>
</organism>
<reference evidence="10" key="1">
    <citation type="submission" date="2019-11" db="EMBL/GenBank/DDBJ databases">
        <authorList>
            <person name="Feng L."/>
        </authorList>
    </citation>
    <scope>NUCLEOTIDE SEQUENCE</scope>
    <source>
        <strain evidence="10">ElimosumLFYP34</strain>
    </source>
</reference>
<dbReference type="GO" id="GO:0052693">
    <property type="term" value="F:epoxyqueuosine reductase activity"/>
    <property type="evidence" value="ECO:0007669"/>
    <property type="project" value="TreeGrafter"/>
</dbReference>
<evidence type="ECO:0000256" key="2">
    <source>
        <dbReference type="ARBA" id="ARBA00022490"/>
    </source>
</evidence>
<keyword evidence="8" id="KW-0411">Iron-sulfur</keyword>
<dbReference type="PANTHER" id="PTHR30002">
    <property type="entry name" value="EPOXYQUEUOSINE REDUCTASE"/>
    <property type="match status" value="1"/>
</dbReference>
<dbReference type="NCBIfam" id="TIGR00276">
    <property type="entry name" value="tRNA epoxyqueuosine(34) reductase QueG"/>
    <property type="match status" value="1"/>
</dbReference>
<dbReference type="PROSITE" id="PS51379">
    <property type="entry name" value="4FE4S_FER_2"/>
    <property type="match status" value="1"/>
</dbReference>
<evidence type="ECO:0000256" key="4">
    <source>
        <dbReference type="ARBA" id="ARBA00022723"/>
    </source>
</evidence>
<dbReference type="PANTHER" id="PTHR30002:SF4">
    <property type="entry name" value="EPOXYQUEUOSINE REDUCTASE"/>
    <property type="match status" value="1"/>
</dbReference>
<dbReference type="InterPro" id="IPR017900">
    <property type="entry name" value="4Fe4S_Fe_S_CS"/>
</dbReference>
<dbReference type="InterPro" id="IPR013542">
    <property type="entry name" value="QueG_DUF1730"/>
</dbReference>
<dbReference type="AlphaFoldDB" id="A0A6N3B8X7"/>
<feature type="domain" description="4Fe-4S ferredoxin-type" evidence="9">
    <location>
        <begin position="175"/>
        <end position="204"/>
    </location>
</feature>
<gene>
    <name evidence="10" type="primary">queG_1</name>
    <name evidence="10" type="ORF">ELLFYP34_02449</name>
</gene>
<evidence type="ECO:0000313" key="10">
    <source>
        <dbReference type="EMBL" id="VYU00372.1"/>
    </source>
</evidence>
<dbReference type="InterPro" id="IPR017896">
    <property type="entry name" value="4Fe4S_Fe-S-bd"/>
</dbReference>
<keyword evidence="4" id="KW-0479">Metal-binding</keyword>
<evidence type="ECO:0000259" key="9">
    <source>
        <dbReference type="PROSITE" id="PS51379"/>
    </source>
</evidence>
<dbReference type="EMBL" id="CACRTR010000005">
    <property type="protein sequence ID" value="VYU00372.1"/>
    <property type="molecule type" value="Genomic_DNA"/>
</dbReference>
<proteinExistence type="predicted"/>
<dbReference type="Pfam" id="PF13484">
    <property type="entry name" value="Fer4_16"/>
    <property type="match status" value="1"/>
</dbReference>
<dbReference type="SUPFAM" id="SSF46548">
    <property type="entry name" value="alpha-helical ferredoxin"/>
    <property type="match status" value="1"/>
</dbReference>
<evidence type="ECO:0000256" key="8">
    <source>
        <dbReference type="ARBA" id="ARBA00023014"/>
    </source>
</evidence>
<keyword evidence="2" id="KW-0963">Cytoplasm</keyword>
<evidence type="ECO:0000256" key="7">
    <source>
        <dbReference type="ARBA" id="ARBA00023004"/>
    </source>
</evidence>
<name>A0A6N3B8X7_EUBLI</name>
<dbReference type="EC" id="1.1.-.-" evidence="10"/>
<accession>A0A6N3B8X7</accession>
<dbReference type="GO" id="GO:0046872">
    <property type="term" value="F:metal ion binding"/>
    <property type="evidence" value="ECO:0007669"/>
    <property type="project" value="UniProtKB-KW"/>
</dbReference>
<evidence type="ECO:0000256" key="1">
    <source>
        <dbReference type="ARBA" id="ARBA00022485"/>
    </source>
</evidence>
<evidence type="ECO:0000256" key="3">
    <source>
        <dbReference type="ARBA" id="ARBA00022694"/>
    </source>
</evidence>
<dbReference type="GO" id="GO:0008616">
    <property type="term" value="P:tRNA queuosine(34) biosynthetic process"/>
    <property type="evidence" value="ECO:0007669"/>
    <property type="project" value="UniProtKB-KW"/>
</dbReference>
<dbReference type="InterPro" id="IPR004453">
    <property type="entry name" value="QueG"/>
</dbReference>
<protein>
    <submittedName>
        <fullName evidence="10">Epoxyqueuosine reductase</fullName>
        <ecNumber evidence="10">1.1.-.-</ecNumber>
    </submittedName>
</protein>
<evidence type="ECO:0000256" key="5">
    <source>
        <dbReference type="ARBA" id="ARBA00022785"/>
    </source>
</evidence>
<keyword evidence="3" id="KW-0819">tRNA processing</keyword>
<keyword evidence="6 10" id="KW-0560">Oxidoreductase</keyword>
<evidence type="ECO:0000256" key="6">
    <source>
        <dbReference type="ARBA" id="ARBA00023002"/>
    </source>
</evidence>
<dbReference type="Gene3D" id="3.30.70.20">
    <property type="match status" value="1"/>
</dbReference>
<keyword evidence="7" id="KW-0408">Iron</keyword>
<dbReference type="Pfam" id="PF08331">
    <property type="entry name" value="QueG_DUF1730"/>
    <property type="match status" value="1"/>
</dbReference>
<sequence length="315" mass="35463">MLKEEKIREAARAAGIEMIGFAEPHPLTEWLEILEKRREQGRITSFERTPPSRRVDYSQAFPKVKGIIVIGVPYCTELPEPEDNAAHGRMASVAWGQDYHEVVTEKMNGLMALLKETAPSLEYRSYVDNSRLLDRATAWRAGLGFFGKNNTLINPEYGSFFFIGQILVSSFIDFKHAVPLKSQCGTCQRCLMACPNQALGEGYTLEPERCVSYLTQKKKLTPEEERLLGVTYLYGCDDCQRACPWNIKSSDGGQAWPDIAPESVYPGLDETEAISESDFEEKFGKTAAAWRGKDVLARNARIIKNNLKNHAKDKN</sequence>
<keyword evidence="5" id="KW-0671">Queuosine biosynthesis</keyword>